<dbReference type="EMBL" id="JACXVP010000009">
    <property type="protein sequence ID" value="KAG5586993.1"/>
    <property type="molecule type" value="Genomic_DNA"/>
</dbReference>
<protein>
    <submittedName>
        <fullName evidence="1">Uncharacterized protein</fullName>
    </submittedName>
</protein>
<name>A0A9J5XF34_SOLCO</name>
<sequence length="139" mass="16040">MAALQVLNSVEKLNARTTDHGERNMTINQYFSKVKSLCDEISKLDLENAITETKMRRIIVHGWPRNQLYRVGKLLANEEDLEKSLSNLTCYKKAKIKALDKRQDYQKKKSEKLMAGKTKRINIKKLNDKTSKRKASTIG</sequence>
<gene>
    <name evidence="1" type="ORF">H5410_047427</name>
</gene>
<dbReference type="OrthoDB" id="1300516at2759"/>
<dbReference type="AlphaFoldDB" id="A0A9J5XF34"/>
<organism evidence="1 2">
    <name type="scientific">Solanum commersonii</name>
    <name type="common">Commerson's wild potato</name>
    <name type="synonym">Commerson's nightshade</name>
    <dbReference type="NCBI Taxonomy" id="4109"/>
    <lineage>
        <taxon>Eukaryota</taxon>
        <taxon>Viridiplantae</taxon>
        <taxon>Streptophyta</taxon>
        <taxon>Embryophyta</taxon>
        <taxon>Tracheophyta</taxon>
        <taxon>Spermatophyta</taxon>
        <taxon>Magnoliopsida</taxon>
        <taxon>eudicotyledons</taxon>
        <taxon>Gunneridae</taxon>
        <taxon>Pentapetalae</taxon>
        <taxon>asterids</taxon>
        <taxon>lamiids</taxon>
        <taxon>Solanales</taxon>
        <taxon>Solanaceae</taxon>
        <taxon>Solanoideae</taxon>
        <taxon>Solaneae</taxon>
        <taxon>Solanum</taxon>
    </lineage>
</organism>
<evidence type="ECO:0000313" key="1">
    <source>
        <dbReference type="EMBL" id="KAG5586993.1"/>
    </source>
</evidence>
<comment type="caution">
    <text evidence="1">The sequence shown here is derived from an EMBL/GenBank/DDBJ whole genome shotgun (WGS) entry which is preliminary data.</text>
</comment>
<accession>A0A9J5XF34</accession>
<dbReference type="Proteomes" id="UP000824120">
    <property type="component" value="Chromosome 9"/>
</dbReference>
<evidence type="ECO:0000313" key="2">
    <source>
        <dbReference type="Proteomes" id="UP000824120"/>
    </source>
</evidence>
<reference evidence="1 2" key="1">
    <citation type="submission" date="2020-09" db="EMBL/GenBank/DDBJ databases">
        <title>De no assembly of potato wild relative species, Solanum commersonii.</title>
        <authorList>
            <person name="Cho K."/>
        </authorList>
    </citation>
    <scope>NUCLEOTIDE SEQUENCE [LARGE SCALE GENOMIC DNA]</scope>
    <source>
        <strain evidence="1">LZ3.2</strain>
        <tissue evidence="1">Leaf</tissue>
    </source>
</reference>
<keyword evidence="2" id="KW-1185">Reference proteome</keyword>
<proteinExistence type="predicted"/>